<dbReference type="CDD" id="cd16381">
    <property type="entry name" value="YitT_C_like_1"/>
    <property type="match status" value="1"/>
</dbReference>
<evidence type="ECO:0000256" key="3">
    <source>
        <dbReference type="ARBA" id="ARBA00022989"/>
    </source>
</evidence>
<dbReference type="InterPro" id="IPR044035">
    <property type="entry name" value="DUF5698"/>
</dbReference>
<gene>
    <name evidence="7" type="ordered locus">Ctha_0080</name>
</gene>
<evidence type="ECO:0000256" key="1">
    <source>
        <dbReference type="ARBA" id="ARBA00022475"/>
    </source>
</evidence>
<dbReference type="KEGG" id="cts:Ctha_0080"/>
<keyword evidence="3 5" id="KW-1133">Transmembrane helix</keyword>
<sequence>MQPEILLLGIGIFMLRTVDVSLGTLRTISIIQGRLTASFFLGLVEVSIWLTIISATLQYISQNPMIGIFYALGFSTGNVVGIFLERKVPIGNVTMRLFVKEKDLDLVEKLREKGFSITKFSGEGHSGAVYLLFCFTQKKRLPEFLAEIQSRDEVFYTVDYGGYGAKILAPTPTQPTGWRNKLKFK</sequence>
<name>B3QSG0_CHLT3</name>
<evidence type="ECO:0000256" key="5">
    <source>
        <dbReference type="SAM" id="Phobius"/>
    </source>
</evidence>
<evidence type="ECO:0000313" key="7">
    <source>
        <dbReference type="EMBL" id="ACF12551.1"/>
    </source>
</evidence>
<dbReference type="OrthoDB" id="48231at2"/>
<evidence type="ECO:0000256" key="2">
    <source>
        <dbReference type="ARBA" id="ARBA00022692"/>
    </source>
</evidence>
<feature type="transmembrane region" description="Helical" evidence="5">
    <location>
        <begin position="6"/>
        <end position="25"/>
    </location>
</feature>
<proteinExistence type="predicted"/>
<keyword evidence="8" id="KW-1185">Reference proteome</keyword>
<feature type="transmembrane region" description="Helical" evidence="5">
    <location>
        <begin position="66"/>
        <end position="84"/>
    </location>
</feature>
<feature type="transmembrane region" description="Helical" evidence="5">
    <location>
        <begin position="37"/>
        <end position="60"/>
    </location>
</feature>
<keyword evidence="2 5" id="KW-0812">Transmembrane</keyword>
<dbReference type="eggNOG" id="COG4843">
    <property type="taxonomic scope" value="Bacteria"/>
</dbReference>
<dbReference type="EMBL" id="CP001100">
    <property type="protein sequence ID" value="ACF12551.1"/>
    <property type="molecule type" value="Genomic_DNA"/>
</dbReference>
<dbReference type="InterPro" id="IPR022930">
    <property type="entry name" value="UPF0316"/>
</dbReference>
<evidence type="ECO:0000256" key="4">
    <source>
        <dbReference type="ARBA" id="ARBA00023136"/>
    </source>
</evidence>
<dbReference type="HOGENOM" id="CLU_106166_0_0_10"/>
<dbReference type="Pfam" id="PF18955">
    <property type="entry name" value="DUF5698"/>
    <property type="match status" value="1"/>
</dbReference>
<organism evidence="7 8">
    <name type="scientific">Chloroherpeton thalassium (strain ATCC 35110 / GB-78)</name>
    <dbReference type="NCBI Taxonomy" id="517418"/>
    <lineage>
        <taxon>Bacteria</taxon>
        <taxon>Pseudomonadati</taxon>
        <taxon>Chlorobiota</taxon>
        <taxon>Chlorobiia</taxon>
        <taxon>Chlorobiales</taxon>
        <taxon>Chloroherpetonaceae</taxon>
        <taxon>Chloroherpeton</taxon>
    </lineage>
</organism>
<feature type="domain" description="DUF5698" evidence="6">
    <location>
        <begin position="24"/>
        <end position="82"/>
    </location>
</feature>
<accession>B3QSG0</accession>
<evidence type="ECO:0000259" key="6">
    <source>
        <dbReference type="Pfam" id="PF18955"/>
    </source>
</evidence>
<dbReference type="PANTHER" id="PTHR40060">
    <property type="entry name" value="UPF0316 PROTEIN YEBE"/>
    <property type="match status" value="1"/>
</dbReference>
<dbReference type="AlphaFoldDB" id="B3QSG0"/>
<evidence type="ECO:0000313" key="8">
    <source>
        <dbReference type="Proteomes" id="UP000001208"/>
    </source>
</evidence>
<dbReference type="PANTHER" id="PTHR40060:SF1">
    <property type="entry name" value="UPF0316 PROTEIN YEBE"/>
    <property type="match status" value="1"/>
</dbReference>
<keyword evidence="1" id="KW-1003">Cell membrane</keyword>
<reference evidence="7 8" key="1">
    <citation type="submission" date="2008-06" db="EMBL/GenBank/DDBJ databases">
        <title>Complete sequence of Chloroherpeton thalassium ATCC 35110.</title>
        <authorList>
            <consortium name="US DOE Joint Genome Institute"/>
            <person name="Lucas S."/>
            <person name="Copeland A."/>
            <person name="Lapidus A."/>
            <person name="Glavina del Rio T."/>
            <person name="Dalin E."/>
            <person name="Tice H."/>
            <person name="Bruce D."/>
            <person name="Goodwin L."/>
            <person name="Pitluck S."/>
            <person name="Schmutz J."/>
            <person name="Larimer F."/>
            <person name="Land M."/>
            <person name="Hauser L."/>
            <person name="Kyrpides N."/>
            <person name="Mikhailova N."/>
            <person name="Liu Z."/>
            <person name="Li T."/>
            <person name="Zhao F."/>
            <person name="Overmann J."/>
            <person name="Bryant D.A."/>
            <person name="Richardson P."/>
        </authorList>
    </citation>
    <scope>NUCLEOTIDE SEQUENCE [LARGE SCALE GENOMIC DNA]</scope>
    <source>
        <strain evidence="8">ATCC 35110 / GB-78</strain>
    </source>
</reference>
<protein>
    <recommendedName>
        <fullName evidence="6">DUF5698 domain-containing protein</fullName>
    </recommendedName>
</protein>
<keyword evidence="4 5" id="KW-0472">Membrane</keyword>
<dbReference type="Proteomes" id="UP000001208">
    <property type="component" value="Chromosome"/>
</dbReference>